<dbReference type="InterPro" id="IPR050153">
    <property type="entry name" value="Metal_Ion_Import_ABC"/>
</dbReference>
<evidence type="ECO:0000256" key="4">
    <source>
        <dbReference type="ARBA" id="ARBA00022840"/>
    </source>
</evidence>
<dbReference type="InterPro" id="IPR003593">
    <property type="entry name" value="AAA+_ATPase"/>
</dbReference>
<comment type="subunit">
    <text evidence="7">The complex is composed of two ATP-binding proteins (BtuD), two transmembrane proteins (BtuC) and a solute-binding protein (BtuF).</text>
</comment>
<comment type="function">
    <text evidence="6">Required for corrinoid utilization. Probably part of the ABC transporter complex BtuCDF involved in cobalamin (vitamin B12) import. Probably responsible for energy coupling to the transport system.</text>
</comment>
<dbReference type="Gene3D" id="3.40.50.300">
    <property type="entry name" value="P-loop containing nucleotide triphosphate hydrolases"/>
    <property type="match status" value="1"/>
</dbReference>
<dbReference type="CDD" id="cd03235">
    <property type="entry name" value="ABC_Metallic_Cations"/>
    <property type="match status" value="1"/>
</dbReference>
<comment type="catalytic activity">
    <reaction evidence="5">
        <text>an R-cob(III)alamin(out) + ATP + H2O = an R-cob(III)alamin(in) + ADP + phosphate + H(+)</text>
        <dbReference type="Rhea" id="RHEA:17873"/>
        <dbReference type="ChEBI" id="CHEBI:15377"/>
        <dbReference type="ChEBI" id="CHEBI:15378"/>
        <dbReference type="ChEBI" id="CHEBI:30616"/>
        <dbReference type="ChEBI" id="CHEBI:43474"/>
        <dbReference type="ChEBI" id="CHEBI:140785"/>
        <dbReference type="ChEBI" id="CHEBI:456216"/>
        <dbReference type="EC" id="7.6.2.8"/>
    </reaction>
</comment>
<dbReference type="Proteomes" id="UP001596481">
    <property type="component" value="Unassembled WGS sequence"/>
</dbReference>
<dbReference type="AlphaFoldDB" id="A0ABD5ZKF3"/>
<dbReference type="InterPro" id="IPR017871">
    <property type="entry name" value="ABC_transporter-like_CS"/>
</dbReference>
<feature type="domain" description="ABC transporter" evidence="11">
    <location>
        <begin position="4"/>
        <end position="238"/>
    </location>
</feature>
<dbReference type="InterPro" id="IPR003439">
    <property type="entry name" value="ABC_transporter-like_ATP-bd"/>
</dbReference>
<organism evidence="12 13">
    <name type="scientific">Haloferax namakaokahaiae</name>
    <dbReference type="NCBI Taxonomy" id="1748331"/>
    <lineage>
        <taxon>Archaea</taxon>
        <taxon>Methanobacteriati</taxon>
        <taxon>Methanobacteriota</taxon>
        <taxon>Stenosarchaea group</taxon>
        <taxon>Halobacteria</taxon>
        <taxon>Halobacteriales</taxon>
        <taxon>Haloferacaceae</taxon>
        <taxon>Haloferax</taxon>
    </lineage>
</organism>
<proteinExistence type="inferred from homology"/>
<dbReference type="PANTHER" id="PTHR42734:SF5">
    <property type="entry name" value="IRON TRANSPORT SYSTEM ATP-BINDING PROTEIN HI_0361-RELATED"/>
    <property type="match status" value="1"/>
</dbReference>
<evidence type="ECO:0000256" key="2">
    <source>
        <dbReference type="ARBA" id="ARBA00022448"/>
    </source>
</evidence>
<evidence type="ECO:0000313" key="12">
    <source>
        <dbReference type="EMBL" id="MFC7205436.1"/>
    </source>
</evidence>
<accession>A0ABD5ZKF3</accession>
<gene>
    <name evidence="12" type="ORF">ACFQJC_18140</name>
</gene>
<dbReference type="EMBL" id="JBHTAA010000015">
    <property type="protein sequence ID" value="MFC7205436.1"/>
    <property type="molecule type" value="Genomic_DNA"/>
</dbReference>
<keyword evidence="13" id="KW-1185">Reference proteome</keyword>
<sequence>MTAATLREVTFSYGDTPVIEGVSLDVEEGEFLGLVGPNGSGKSTLLRLLLGLQRPDSGEVRLFGEHAHAFADGERIAYLAQDVTDTARDMPITVREVVRMGRYPRNLFGRFTRADRRAVGTALDRVGVAHLSDRRIGSLSGGQRQRVFVARALAAEADLLALDEPTVALDSESRDSFYDLLADLNERGLTIILVEHDIGLVTARASRIACLNKRLFFHGETDEFAESDALDDAYGANYRLLDHTHHAHHDPTADGDDSLEGDS</sequence>
<dbReference type="PROSITE" id="PS50893">
    <property type="entry name" value="ABC_TRANSPORTER_2"/>
    <property type="match status" value="1"/>
</dbReference>
<dbReference type="FunFam" id="3.40.50.300:FF:000134">
    <property type="entry name" value="Iron-enterobactin ABC transporter ATP-binding protein"/>
    <property type="match status" value="1"/>
</dbReference>
<evidence type="ECO:0000256" key="5">
    <source>
        <dbReference type="ARBA" id="ARBA00050590"/>
    </source>
</evidence>
<evidence type="ECO:0000256" key="3">
    <source>
        <dbReference type="ARBA" id="ARBA00022741"/>
    </source>
</evidence>
<dbReference type="Pfam" id="PF00005">
    <property type="entry name" value="ABC_tran"/>
    <property type="match status" value="1"/>
</dbReference>
<name>A0ABD5ZKF3_9EURY</name>
<keyword evidence="2" id="KW-0813">Transport</keyword>
<dbReference type="PANTHER" id="PTHR42734">
    <property type="entry name" value="METAL TRANSPORT SYSTEM ATP-BINDING PROTEIN TM_0124-RELATED"/>
    <property type="match status" value="1"/>
</dbReference>
<evidence type="ECO:0000256" key="1">
    <source>
        <dbReference type="ARBA" id="ARBA00005417"/>
    </source>
</evidence>
<dbReference type="PROSITE" id="PS00211">
    <property type="entry name" value="ABC_TRANSPORTER_1"/>
    <property type="match status" value="1"/>
</dbReference>
<evidence type="ECO:0000256" key="9">
    <source>
        <dbReference type="ARBA" id="ARBA00073649"/>
    </source>
</evidence>
<dbReference type="GO" id="GO:0015420">
    <property type="term" value="F:ABC-type vitamin B12 transporter activity"/>
    <property type="evidence" value="ECO:0007669"/>
    <property type="project" value="UniProtKB-EC"/>
</dbReference>
<evidence type="ECO:0000256" key="6">
    <source>
        <dbReference type="ARBA" id="ARBA00058960"/>
    </source>
</evidence>
<evidence type="ECO:0000313" key="13">
    <source>
        <dbReference type="Proteomes" id="UP001596481"/>
    </source>
</evidence>
<evidence type="ECO:0000256" key="7">
    <source>
        <dbReference type="ARBA" id="ARBA00064420"/>
    </source>
</evidence>
<dbReference type="GO" id="GO:0005524">
    <property type="term" value="F:ATP binding"/>
    <property type="evidence" value="ECO:0007669"/>
    <property type="project" value="UniProtKB-KW"/>
</dbReference>
<comment type="similarity">
    <text evidence="1">Belongs to the ABC transporter superfamily.</text>
</comment>
<keyword evidence="3" id="KW-0547">Nucleotide-binding</keyword>
<dbReference type="RefSeq" id="WP_390226125.1">
    <property type="nucleotide sequence ID" value="NZ_JBHTAA010000015.1"/>
</dbReference>
<keyword evidence="4 12" id="KW-0067">ATP-binding</keyword>
<comment type="caution">
    <text evidence="12">The sequence shown here is derived from an EMBL/GenBank/DDBJ whole genome shotgun (WGS) entry which is preliminary data.</text>
</comment>
<dbReference type="EC" id="7.6.2.8" evidence="8"/>
<evidence type="ECO:0000259" key="11">
    <source>
        <dbReference type="PROSITE" id="PS50893"/>
    </source>
</evidence>
<evidence type="ECO:0000256" key="10">
    <source>
        <dbReference type="ARBA" id="ARBA00077139"/>
    </source>
</evidence>
<reference evidence="12 13" key="1">
    <citation type="journal article" date="2019" name="Int. J. Syst. Evol. Microbiol.">
        <title>The Global Catalogue of Microorganisms (GCM) 10K type strain sequencing project: providing services to taxonomists for standard genome sequencing and annotation.</title>
        <authorList>
            <consortium name="The Broad Institute Genomics Platform"/>
            <consortium name="The Broad Institute Genome Sequencing Center for Infectious Disease"/>
            <person name="Wu L."/>
            <person name="Ma J."/>
        </authorList>
    </citation>
    <scope>NUCLEOTIDE SEQUENCE [LARGE SCALE GENOMIC DNA]</scope>
    <source>
        <strain evidence="12 13">DSM 29988</strain>
    </source>
</reference>
<dbReference type="SMART" id="SM00382">
    <property type="entry name" value="AAA"/>
    <property type="match status" value="1"/>
</dbReference>
<dbReference type="SUPFAM" id="SSF52540">
    <property type="entry name" value="P-loop containing nucleoside triphosphate hydrolases"/>
    <property type="match status" value="1"/>
</dbReference>
<protein>
    <recommendedName>
        <fullName evidence="9">Cobalamin import ATP-binding protein BtuD</fullName>
        <ecNumber evidence="8">7.6.2.8</ecNumber>
    </recommendedName>
    <alternativeName>
        <fullName evidence="10">Vitamin B12-transporting ATPase</fullName>
    </alternativeName>
</protein>
<dbReference type="InterPro" id="IPR027417">
    <property type="entry name" value="P-loop_NTPase"/>
</dbReference>
<evidence type="ECO:0000256" key="8">
    <source>
        <dbReference type="ARBA" id="ARBA00066387"/>
    </source>
</evidence>